<dbReference type="Proteomes" id="UP000006190">
    <property type="component" value="Unassembled WGS sequence"/>
</dbReference>
<dbReference type="RefSeq" id="WP_006308746.1">
    <property type="nucleotide sequence ID" value="NZ_JH601133.1"/>
</dbReference>
<dbReference type="eggNOG" id="ENOG50341NW">
    <property type="taxonomic scope" value="Bacteria"/>
</dbReference>
<protein>
    <submittedName>
        <fullName evidence="8">LPXTG-domain-containing protein cell wall anchor domain</fullName>
    </submittedName>
</protein>
<name>H3NIN0_9LACT</name>
<dbReference type="NCBIfam" id="TIGR01167">
    <property type="entry name" value="LPXTG_anchor"/>
    <property type="match status" value="1"/>
</dbReference>
<evidence type="ECO:0000313" key="9">
    <source>
        <dbReference type="Proteomes" id="UP000006190"/>
    </source>
</evidence>
<reference evidence="8 9" key="1">
    <citation type="submission" date="2012-01" db="EMBL/GenBank/DDBJ databases">
        <title>The Genome Sequence of Facklamia languida CCUG 37842.</title>
        <authorList>
            <consortium name="The Broad Institute Genome Sequencing Platform"/>
            <person name="Earl A."/>
            <person name="Ward D."/>
            <person name="Feldgarden M."/>
            <person name="Gevers D."/>
            <person name="Huys G."/>
            <person name="Young S.K."/>
            <person name="Zeng Q."/>
            <person name="Gargeya S."/>
            <person name="Fitzgerald M."/>
            <person name="Haas B."/>
            <person name="Abouelleil A."/>
            <person name="Alvarado L."/>
            <person name="Arachchi H.M."/>
            <person name="Berlin A."/>
            <person name="Chapman S.B."/>
            <person name="Gearin G."/>
            <person name="Goldberg J."/>
            <person name="Griggs A."/>
            <person name="Gujja S."/>
            <person name="Hansen M."/>
            <person name="Heiman D."/>
            <person name="Howarth C."/>
            <person name="Larimer J."/>
            <person name="Lui A."/>
            <person name="MacDonald P.J.P."/>
            <person name="McCowen C."/>
            <person name="Montmayeur A."/>
            <person name="Murphy C."/>
            <person name="Neiman D."/>
            <person name="Pearson M."/>
            <person name="Priest M."/>
            <person name="Roberts A."/>
            <person name="Saif S."/>
            <person name="Shea T."/>
            <person name="Sisk P."/>
            <person name="Stolte C."/>
            <person name="Sykes S."/>
            <person name="Wortman J."/>
            <person name="Nusbaum C."/>
            <person name="Birren B."/>
        </authorList>
    </citation>
    <scope>NUCLEOTIDE SEQUENCE [LARGE SCALE GENOMIC DNA]</scope>
    <source>
        <strain evidence="8 9">CCUG 37842</strain>
    </source>
</reference>
<organism evidence="8 9">
    <name type="scientific">Facklamia languida CCUG 37842</name>
    <dbReference type="NCBI Taxonomy" id="883113"/>
    <lineage>
        <taxon>Bacteria</taxon>
        <taxon>Bacillati</taxon>
        <taxon>Bacillota</taxon>
        <taxon>Bacilli</taxon>
        <taxon>Lactobacillales</taxon>
        <taxon>Aerococcaceae</taxon>
        <taxon>Facklamia</taxon>
    </lineage>
</organism>
<dbReference type="AlphaFoldDB" id="H3NIN0"/>
<dbReference type="Pfam" id="PF00746">
    <property type="entry name" value="Gram_pos_anchor"/>
    <property type="match status" value="1"/>
</dbReference>
<keyword evidence="3 6" id="KW-0732">Signal</keyword>
<proteinExistence type="predicted"/>
<evidence type="ECO:0000256" key="6">
    <source>
        <dbReference type="SAM" id="SignalP"/>
    </source>
</evidence>
<feature type="chain" id="PRO_5003590791" evidence="6">
    <location>
        <begin position="27"/>
        <end position="371"/>
    </location>
</feature>
<evidence type="ECO:0000256" key="2">
    <source>
        <dbReference type="ARBA" id="ARBA00022525"/>
    </source>
</evidence>
<gene>
    <name evidence="8" type="ORF">HMPREF9708_00719</name>
</gene>
<feature type="domain" description="Gram-positive cocci surface proteins LPxTG" evidence="7">
    <location>
        <begin position="331"/>
        <end position="370"/>
    </location>
</feature>
<keyword evidence="4" id="KW-0572">Peptidoglycan-anchor</keyword>
<comment type="caution">
    <text evidence="8">The sequence shown here is derived from an EMBL/GenBank/DDBJ whole genome shotgun (WGS) entry which is preliminary data.</text>
</comment>
<feature type="compositionally biased region" description="Basic and acidic residues" evidence="5">
    <location>
        <begin position="300"/>
        <end position="337"/>
    </location>
</feature>
<evidence type="ECO:0000259" key="7">
    <source>
        <dbReference type="Pfam" id="PF00746"/>
    </source>
</evidence>
<dbReference type="STRING" id="883113.HMPREF9708_00719"/>
<feature type="signal peptide" evidence="6">
    <location>
        <begin position="1"/>
        <end position="26"/>
    </location>
</feature>
<sequence>MKKSLVKIVATSAVALTLAGASSVFAAPANVDVNAPVFHSKADAEGWAANNQTVGKTLEVKEEGGLFYIVDTAAPVVAEDPQQIGSPDEKGNPAPVEESYDLDEAEDPFGTEDKVEKDAQKNAFENVGRHFPTLKEAVEAYPNNHIMYDPATGDYVAFTDVQGQKAYTFASVQDAVNAFPNLSPIFEDGVYRVYTDQAPRLQYAFATEQEAYEAFGFDANPMYDAASGKYLVYTNKLPKLVYEFNSYEEAMAAFPGSFPMFANGKYYVFTTYEKIAGTNGTVKNPVEGKLQDDEFAPSQDGDKKPEAPGEEDGNKPGENKPGENKPGKDGKDGKKAELPQTGEASTVAVYSAALLSVLAGFGLVSKARKDA</sequence>
<keyword evidence="9" id="KW-1185">Reference proteome</keyword>
<evidence type="ECO:0000256" key="4">
    <source>
        <dbReference type="ARBA" id="ARBA00023088"/>
    </source>
</evidence>
<dbReference type="InterPro" id="IPR019931">
    <property type="entry name" value="LPXTG_anchor"/>
</dbReference>
<feature type="region of interest" description="Disordered" evidence="5">
    <location>
        <begin position="81"/>
        <end position="100"/>
    </location>
</feature>
<evidence type="ECO:0000256" key="1">
    <source>
        <dbReference type="ARBA" id="ARBA00022512"/>
    </source>
</evidence>
<keyword evidence="1" id="KW-0134">Cell wall</keyword>
<feature type="region of interest" description="Disordered" evidence="5">
    <location>
        <begin position="280"/>
        <end position="342"/>
    </location>
</feature>
<dbReference type="PATRIC" id="fig|883113.3.peg.720"/>
<keyword evidence="2" id="KW-0964">Secreted</keyword>
<evidence type="ECO:0000313" key="8">
    <source>
        <dbReference type="EMBL" id="EHR37540.1"/>
    </source>
</evidence>
<evidence type="ECO:0000256" key="3">
    <source>
        <dbReference type="ARBA" id="ARBA00022729"/>
    </source>
</evidence>
<evidence type="ECO:0000256" key="5">
    <source>
        <dbReference type="SAM" id="MobiDB-lite"/>
    </source>
</evidence>
<dbReference type="EMBL" id="AGEG01000006">
    <property type="protein sequence ID" value="EHR37540.1"/>
    <property type="molecule type" value="Genomic_DNA"/>
</dbReference>
<dbReference type="OrthoDB" id="2139912at2"/>
<accession>H3NIN0</accession>
<dbReference type="HOGENOM" id="CLU_760194_0_0_9"/>